<dbReference type="InterPro" id="IPR026956">
    <property type="entry name" value="D-ser_dehydrat-like_dom"/>
</dbReference>
<dbReference type="Gene3D" id="2.40.37.20">
    <property type="entry name" value="D-serine dehydratase-like domain"/>
    <property type="match status" value="1"/>
</dbReference>
<dbReference type="PANTHER" id="PTHR28004">
    <property type="entry name" value="ZGC:162816-RELATED"/>
    <property type="match status" value="1"/>
</dbReference>
<keyword evidence="2" id="KW-0456">Lyase</keyword>
<gene>
    <name evidence="4" type="ORF">EW640_08845</name>
</gene>
<dbReference type="SUPFAM" id="SSF51419">
    <property type="entry name" value="PLP-binding barrel"/>
    <property type="match status" value="1"/>
</dbReference>
<dbReference type="GO" id="GO:0008721">
    <property type="term" value="F:D-serine ammonia-lyase activity"/>
    <property type="evidence" value="ECO:0007669"/>
    <property type="project" value="TreeGrafter"/>
</dbReference>
<feature type="domain" description="D-serine dehydratase-like" evidence="3">
    <location>
        <begin position="249"/>
        <end position="338"/>
    </location>
</feature>
<dbReference type="PANTHER" id="PTHR28004:SF2">
    <property type="entry name" value="D-SERINE DEHYDRATASE"/>
    <property type="match status" value="1"/>
</dbReference>
<dbReference type="Gene3D" id="3.20.20.10">
    <property type="entry name" value="Alanine racemase"/>
    <property type="match status" value="1"/>
</dbReference>
<evidence type="ECO:0000313" key="5">
    <source>
        <dbReference type="Proteomes" id="UP000501518"/>
    </source>
</evidence>
<dbReference type="Proteomes" id="UP000501518">
    <property type="component" value="Chromosome"/>
</dbReference>
<dbReference type="KEGG" id="blut:EW640_08845"/>
<dbReference type="InterPro" id="IPR029066">
    <property type="entry name" value="PLP-binding_barrel"/>
</dbReference>
<dbReference type="RefSeq" id="WP_165883782.1">
    <property type="nucleotide sequence ID" value="NZ_CP035810.1"/>
</dbReference>
<evidence type="ECO:0000259" key="3">
    <source>
        <dbReference type="SMART" id="SM01119"/>
    </source>
</evidence>
<proteinExistence type="inferred from homology"/>
<organism evidence="4 5">
    <name type="scientific">Brevibacterium luteolum</name>
    <dbReference type="NCBI Taxonomy" id="199591"/>
    <lineage>
        <taxon>Bacteria</taxon>
        <taxon>Bacillati</taxon>
        <taxon>Actinomycetota</taxon>
        <taxon>Actinomycetes</taxon>
        <taxon>Micrococcales</taxon>
        <taxon>Brevibacteriaceae</taxon>
        <taxon>Brevibacterium</taxon>
    </lineage>
</organism>
<dbReference type="Pfam" id="PF01168">
    <property type="entry name" value="Ala_racemase_N"/>
    <property type="match status" value="1"/>
</dbReference>
<name>A0A6G8KXZ1_9MICO</name>
<dbReference type="EMBL" id="CP035810">
    <property type="protein sequence ID" value="QIN29370.1"/>
    <property type="molecule type" value="Genomic_DNA"/>
</dbReference>
<evidence type="ECO:0000313" key="4">
    <source>
        <dbReference type="EMBL" id="QIN29370.1"/>
    </source>
</evidence>
<dbReference type="InterPro" id="IPR042208">
    <property type="entry name" value="D-ser_dehydrat-like_sf"/>
</dbReference>
<dbReference type="GO" id="GO:0036088">
    <property type="term" value="P:D-serine catabolic process"/>
    <property type="evidence" value="ECO:0007669"/>
    <property type="project" value="TreeGrafter"/>
</dbReference>
<comment type="similarity">
    <text evidence="1">Belongs to the DSD1 family.</text>
</comment>
<reference evidence="4 5" key="1">
    <citation type="submission" date="2019-02" db="EMBL/GenBank/DDBJ databases">
        <title>Complete Genome Sequence and Methylome Analysis of Brevibacterium luteolum NEB1784.</title>
        <authorList>
            <person name="Fomenkov A."/>
            <person name="Roberts R.J."/>
        </authorList>
    </citation>
    <scope>NUCLEOTIDE SEQUENCE [LARGE SCALE GENOMIC DNA]</scope>
    <source>
        <strain evidence="4 5">NEB1784</strain>
    </source>
</reference>
<dbReference type="InterPro" id="IPR051466">
    <property type="entry name" value="D-amino_acid_metab_enzyme"/>
</dbReference>
<dbReference type="SMART" id="SM01119">
    <property type="entry name" value="D-ser_dehydrat"/>
    <property type="match status" value="1"/>
</dbReference>
<dbReference type="InterPro" id="IPR001608">
    <property type="entry name" value="Ala_racemase_N"/>
</dbReference>
<protein>
    <submittedName>
        <fullName evidence="4">D-TA family PLP-dependent enzyme</fullName>
    </submittedName>
</protein>
<dbReference type="AlphaFoldDB" id="A0A6G8KXZ1"/>
<sequence length="355" mass="36549">MSSRPVPGVATPALVVDTAVLDRNIAAAHHFLAQAGVRIRPHVKTHKSLEIAGRQLAAGASGLTVATIGEAEVFAQVCDDLFIAYPLWPDAAQFAVLNALASRVRLAVGADSAEGIAHLAAALDPAVELMIEIDSGHHRTGCAPEDAGALAAAAGRLGLRVRGVFTFPGHSYGPGTTASAAADESAALTAAAASIRTATGQDELELSGGSTPSHRSTAAGVITEARPGVYVFNDAQQWELGTADPSAISLTAYARVVSTRPGHFVLDAGSKVLGADRAPYASGYGRLLDLPEARIIQLSEHHAVVTSDAPVEVGSTVRVVPNHVCTAVNLVSEVVPVLGTHAHSPWPVDARGRNR</sequence>
<evidence type="ECO:0000256" key="2">
    <source>
        <dbReference type="ARBA" id="ARBA00023239"/>
    </source>
</evidence>
<dbReference type="Pfam" id="PF14031">
    <property type="entry name" value="D-ser_dehydrat"/>
    <property type="match status" value="1"/>
</dbReference>
<accession>A0A6G8KXZ1</accession>
<evidence type="ECO:0000256" key="1">
    <source>
        <dbReference type="ARBA" id="ARBA00005323"/>
    </source>
</evidence>